<dbReference type="InterPro" id="IPR050902">
    <property type="entry name" value="ABC_Transporter_SBP"/>
</dbReference>
<evidence type="ECO:0000313" key="2">
    <source>
        <dbReference type="EMBL" id="MTG97885.1"/>
    </source>
</evidence>
<evidence type="ECO:0000259" key="1">
    <source>
        <dbReference type="PROSITE" id="PS50983"/>
    </source>
</evidence>
<comment type="caution">
    <text evidence="2">The sequence shown here is derived from an EMBL/GenBank/DDBJ whole genome shotgun (WGS) entry which is preliminary data.</text>
</comment>
<feature type="domain" description="Fe/B12 periplasmic-binding" evidence="1">
    <location>
        <begin position="30"/>
        <end position="281"/>
    </location>
</feature>
<accession>A0A6I3LPI7</accession>
<evidence type="ECO:0000313" key="3">
    <source>
        <dbReference type="Proteomes" id="UP000438760"/>
    </source>
</evidence>
<proteinExistence type="predicted"/>
<organism evidence="2 3">
    <name type="scientific">Myroides albus</name>
    <dbReference type="NCBI Taxonomy" id="2562892"/>
    <lineage>
        <taxon>Bacteria</taxon>
        <taxon>Pseudomonadati</taxon>
        <taxon>Bacteroidota</taxon>
        <taxon>Flavobacteriia</taxon>
        <taxon>Flavobacteriales</taxon>
        <taxon>Flavobacteriaceae</taxon>
        <taxon>Myroides</taxon>
    </lineage>
</organism>
<dbReference type="InterPro" id="IPR002491">
    <property type="entry name" value="ABC_transptr_periplasmic_BD"/>
</dbReference>
<dbReference type="Pfam" id="PF01497">
    <property type="entry name" value="Peripla_BP_2"/>
    <property type="match status" value="1"/>
</dbReference>
<sequence length="281" mass="30873">MKKLIALTLLTLVFISCNQKKTEQPQIEERIISLNGTITEILVELGKKDNIVGVDVTSTYPEDIKKTATDLNHTSKISIESLMSLKPTTIFAITKDINEDLKNQIANSGIKLELIDQKYTVQGTKDLVKQIATSLNITDYEHISANIQKDMENLHQFEVAPKVLFIYARGASMLMVAGDETPVNNIIQLAGGQNAITEFKGYKPLTPESLLNTNPDYILMFTSGIQSMGGVDGVLKIEGIDKTNAGKNKNIIAMDGQLLSGYGPRLGQATKELNTLFAKQQ</sequence>
<dbReference type="SUPFAM" id="SSF53807">
    <property type="entry name" value="Helical backbone' metal receptor"/>
    <property type="match status" value="1"/>
</dbReference>
<dbReference type="Proteomes" id="UP000438760">
    <property type="component" value="Unassembled WGS sequence"/>
</dbReference>
<gene>
    <name evidence="2" type="ORF">GJV76_06970</name>
</gene>
<dbReference type="AlphaFoldDB" id="A0A6I3LPI7"/>
<dbReference type="PROSITE" id="PS51257">
    <property type="entry name" value="PROKAR_LIPOPROTEIN"/>
    <property type="match status" value="1"/>
</dbReference>
<keyword evidence="3" id="KW-1185">Reference proteome</keyword>
<dbReference type="OrthoDB" id="9797736at2"/>
<dbReference type="RefSeq" id="WP_155091926.1">
    <property type="nucleotide sequence ID" value="NZ_CP102754.1"/>
</dbReference>
<dbReference type="PANTHER" id="PTHR30535">
    <property type="entry name" value="VITAMIN B12-BINDING PROTEIN"/>
    <property type="match status" value="1"/>
</dbReference>
<reference evidence="2 3" key="1">
    <citation type="submission" date="2019-11" db="EMBL/GenBank/DDBJ databases">
        <title>Genome of Strain BIT-d1.</title>
        <authorList>
            <person name="Yang Y."/>
        </authorList>
    </citation>
    <scope>NUCLEOTIDE SEQUENCE [LARGE SCALE GENOMIC DNA]</scope>
    <source>
        <strain evidence="2 3">BIT-d1</strain>
    </source>
</reference>
<name>A0A6I3LPI7_9FLAO</name>
<protein>
    <submittedName>
        <fullName evidence="2">ABC transporter substrate-binding protein</fullName>
    </submittedName>
</protein>
<dbReference type="EMBL" id="WMJX01000011">
    <property type="protein sequence ID" value="MTG97885.1"/>
    <property type="molecule type" value="Genomic_DNA"/>
</dbReference>
<dbReference type="PROSITE" id="PS50983">
    <property type="entry name" value="FE_B12_PBP"/>
    <property type="match status" value="1"/>
</dbReference>
<dbReference type="Gene3D" id="3.40.50.1980">
    <property type="entry name" value="Nitrogenase molybdenum iron protein domain"/>
    <property type="match status" value="2"/>
</dbReference>
<dbReference type="PANTHER" id="PTHR30535:SF4">
    <property type="entry name" value="HEMIN-BINDING PERIPLASMIC PROTEIN HMUT"/>
    <property type="match status" value="1"/>
</dbReference>